<dbReference type="Proteomes" id="UP001651158">
    <property type="component" value="Unassembled WGS sequence"/>
</dbReference>
<keyword evidence="1" id="KW-1133">Transmembrane helix</keyword>
<keyword evidence="1" id="KW-0472">Membrane</keyword>
<feature type="transmembrane region" description="Helical" evidence="1">
    <location>
        <begin position="20"/>
        <end position="45"/>
    </location>
</feature>
<name>A0ABR4Q4A1_9CEST</name>
<sequence length="89" mass="10294">MHVRDLNPPQQKVNGTFNRGYHALIAACVTYGFLIVFITIVCIVVKGVSRRRDRKSGVKWASYTQFQPQVLEEAQEFTAKTMHYHYDCD</sequence>
<comment type="caution">
    <text evidence="2">The sequence shown here is derived from an EMBL/GenBank/DDBJ whole genome shotgun (WGS) entry which is preliminary data.</text>
</comment>
<keyword evidence="3" id="KW-1185">Reference proteome</keyword>
<proteinExistence type="predicted"/>
<gene>
    <name evidence="2" type="ORF">TcWFU_000702</name>
</gene>
<evidence type="ECO:0000313" key="2">
    <source>
        <dbReference type="EMBL" id="KAL5104392.1"/>
    </source>
</evidence>
<reference evidence="2 3" key="1">
    <citation type="journal article" date="2022" name="Front. Cell. Infect. Microbiol.">
        <title>The Genomes of Two Strains of Taenia crassiceps the Animal Model for the Study of Human Cysticercosis.</title>
        <authorList>
            <person name="Bobes R.J."/>
            <person name="Estrada K."/>
            <person name="Rios-Valencia D.G."/>
            <person name="Calderon-Gallegos A."/>
            <person name="de la Torre P."/>
            <person name="Carrero J.C."/>
            <person name="Sanchez-Flores A."/>
            <person name="Laclette J.P."/>
        </authorList>
    </citation>
    <scope>NUCLEOTIDE SEQUENCE [LARGE SCALE GENOMIC DNA]</scope>
    <source>
        <strain evidence="2">WFUcys</strain>
    </source>
</reference>
<protein>
    <submittedName>
        <fullName evidence="2">Uncharacterized protein</fullName>
    </submittedName>
</protein>
<keyword evidence="1" id="KW-0812">Transmembrane</keyword>
<organism evidence="2 3">
    <name type="scientific">Taenia crassiceps</name>
    <dbReference type="NCBI Taxonomy" id="6207"/>
    <lineage>
        <taxon>Eukaryota</taxon>
        <taxon>Metazoa</taxon>
        <taxon>Spiralia</taxon>
        <taxon>Lophotrochozoa</taxon>
        <taxon>Platyhelminthes</taxon>
        <taxon>Cestoda</taxon>
        <taxon>Eucestoda</taxon>
        <taxon>Cyclophyllidea</taxon>
        <taxon>Taeniidae</taxon>
        <taxon>Taenia</taxon>
    </lineage>
</organism>
<evidence type="ECO:0000313" key="3">
    <source>
        <dbReference type="Proteomes" id="UP001651158"/>
    </source>
</evidence>
<evidence type="ECO:0000256" key="1">
    <source>
        <dbReference type="SAM" id="Phobius"/>
    </source>
</evidence>
<dbReference type="EMBL" id="JAKROA010000012">
    <property type="protein sequence ID" value="KAL5104392.1"/>
    <property type="molecule type" value="Genomic_DNA"/>
</dbReference>
<accession>A0ABR4Q4A1</accession>